<evidence type="ECO:0000313" key="17">
    <source>
        <dbReference type="Proteomes" id="UP001166291"/>
    </source>
</evidence>
<evidence type="ECO:0000256" key="8">
    <source>
        <dbReference type="ARBA" id="ARBA00023077"/>
    </source>
</evidence>
<keyword evidence="6" id="KW-0408">Iron</keyword>
<dbReference type="CDD" id="cd01347">
    <property type="entry name" value="ligand_gated_channel"/>
    <property type="match status" value="1"/>
</dbReference>
<evidence type="ECO:0000256" key="3">
    <source>
        <dbReference type="ARBA" id="ARBA00022452"/>
    </source>
</evidence>
<keyword evidence="2 11" id="KW-0813">Transport</keyword>
<evidence type="ECO:0000259" key="14">
    <source>
        <dbReference type="Pfam" id="PF00593"/>
    </source>
</evidence>
<keyword evidence="13" id="KW-0732">Signal</keyword>
<evidence type="ECO:0000313" key="16">
    <source>
        <dbReference type="EMBL" id="MBW2941307.1"/>
    </source>
</evidence>
<dbReference type="Proteomes" id="UP001166291">
    <property type="component" value="Unassembled WGS sequence"/>
</dbReference>
<evidence type="ECO:0000256" key="1">
    <source>
        <dbReference type="ARBA" id="ARBA00004571"/>
    </source>
</evidence>
<dbReference type="InterPro" id="IPR039426">
    <property type="entry name" value="TonB-dep_rcpt-like"/>
</dbReference>
<feature type="domain" description="TonB-dependent receptor-like beta-barrel" evidence="14">
    <location>
        <begin position="459"/>
        <end position="759"/>
    </location>
</feature>
<proteinExistence type="inferred from homology"/>
<evidence type="ECO:0000259" key="15">
    <source>
        <dbReference type="Pfam" id="PF07715"/>
    </source>
</evidence>
<comment type="caution">
    <text evidence="16">The sequence shown here is derived from an EMBL/GenBank/DDBJ whole genome shotgun (WGS) entry which is preliminary data.</text>
</comment>
<comment type="similarity">
    <text evidence="11 12">Belongs to the TonB-dependent receptor family.</text>
</comment>
<dbReference type="Pfam" id="PF07715">
    <property type="entry name" value="Plug"/>
    <property type="match status" value="1"/>
</dbReference>
<dbReference type="PANTHER" id="PTHR32552:SF81">
    <property type="entry name" value="TONB-DEPENDENT OUTER MEMBRANE RECEPTOR"/>
    <property type="match status" value="1"/>
</dbReference>
<dbReference type="PANTHER" id="PTHR32552">
    <property type="entry name" value="FERRICHROME IRON RECEPTOR-RELATED"/>
    <property type="match status" value="1"/>
</dbReference>
<feature type="signal peptide" evidence="13">
    <location>
        <begin position="1"/>
        <end position="39"/>
    </location>
</feature>
<keyword evidence="7" id="KW-0406">Ion transport</keyword>
<feature type="chain" id="PRO_5046427892" evidence="13">
    <location>
        <begin position="40"/>
        <end position="797"/>
    </location>
</feature>
<dbReference type="Pfam" id="PF00593">
    <property type="entry name" value="TonB_dep_Rec_b-barrel"/>
    <property type="match status" value="1"/>
</dbReference>
<organism evidence="16 17">
    <name type="scientific">Zhongshania aquimaris</name>
    <dbReference type="NCBI Taxonomy" id="2857107"/>
    <lineage>
        <taxon>Bacteria</taxon>
        <taxon>Pseudomonadati</taxon>
        <taxon>Pseudomonadota</taxon>
        <taxon>Gammaproteobacteria</taxon>
        <taxon>Cellvibrionales</taxon>
        <taxon>Spongiibacteraceae</taxon>
        <taxon>Zhongshania</taxon>
    </lineage>
</organism>
<keyword evidence="4" id="KW-0410">Iron transport</keyword>
<protein>
    <submittedName>
        <fullName evidence="16">TonB-dependent receptor</fullName>
    </submittedName>
</protein>
<gene>
    <name evidence="16" type="ORF">KXJ70_10980</name>
</gene>
<evidence type="ECO:0000256" key="5">
    <source>
        <dbReference type="ARBA" id="ARBA00022692"/>
    </source>
</evidence>
<evidence type="ECO:0000256" key="7">
    <source>
        <dbReference type="ARBA" id="ARBA00023065"/>
    </source>
</evidence>
<name>A0ABS6VSK6_9GAMM</name>
<evidence type="ECO:0000256" key="4">
    <source>
        <dbReference type="ARBA" id="ARBA00022496"/>
    </source>
</evidence>
<feature type="domain" description="TonB-dependent receptor plug" evidence="15">
    <location>
        <begin position="58"/>
        <end position="165"/>
    </location>
</feature>
<evidence type="ECO:0000256" key="9">
    <source>
        <dbReference type="ARBA" id="ARBA00023136"/>
    </source>
</evidence>
<comment type="subcellular location">
    <subcellularLocation>
        <location evidence="1 11">Cell outer membrane</location>
        <topology evidence="1 11">Multi-pass membrane protein</topology>
    </subcellularLocation>
</comment>
<evidence type="ECO:0000256" key="2">
    <source>
        <dbReference type="ARBA" id="ARBA00022448"/>
    </source>
</evidence>
<dbReference type="InterPro" id="IPR036942">
    <property type="entry name" value="Beta-barrel_TonB_sf"/>
</dbReference>
<keyword evidence="17" id="KW-1185">Reference proteome</keyword>
<dbReference type="InterPro" id="IPR000531">
    <property type="entry name" value="Beta-barrel_TonB"/>
</dbReference>
<keyword evidence="16" id="KW-0675">Receptor</keyword>
<reference evidence="16" key="1">
    <citation type="submission" date="2021-07" db="EMBL/GenBank/DDBJ databases">
        <title>Zhongshania sp. CAU 1632 isolated from seawater.</title>
        <authorList>
            <person name="Kim W."/>
        </authorList>
    </citation>
    <scope>NUCLEOTIDE SEQUENCE</scope>
    <source>
        <strain evidence="16">CAU 1632</strain>
    </source>
</reference>
<evidence type="ECO:0000256" key="13">
    <source>
        <dbReference type="SAM" id="SignalP"/>
    </source>
</evidence>
<sequence>MMPQQHTPTMRLISKAIRLTSASALFATGATMLSSPLHAAPRIIEEVIVTANKKAESAQDVPLSISVIGADFIEDSGLSDVGEITRYIPNVSFDASLALYTSITIRGFGTPPLGVGFEPSIGLVIDDVPYGRSTFAQDAVFDIDRLEVLRGPQGTLFGKNTLGGVLNFHTKDPTSEPEGFIKYGHGENVESNNIEGAISGPIVGDSLLGRIAFRYNDADTLEYNSTRDEQQTQEDKAVRLKLSWFLSDTLTADFTGLYAESLTKGYTQSLFIASERSLRVFREYDPKTEADPYDQNTSTDAPTRSDREVKAASLSLIWRPDELMGITAPELTTIASWSEVITPYSLDVDYSPVPLVAFNEPPKGNPYTAKAIEVRLAGGLDAPFDWGEGIDFVVGVFGQESTNDVFQDIDVSLNGLIAFARAGAIVQNIQLPFDPLLIDLPISLPDLIPGIIERERYISATQSTTQSFAIFSQFNWILTDRLTATAGIRYGEDESEGSSYSRVAAGASISGGSLNQSDFSAPNLKNKETNVSPKLAFNYEILPDINVYVNAAKGFKAGGFDPAPLNDNNLTYKGEETLTYEAGIKSRLLGGSLTLNMAVFDSDVKNLQIRTFSGVTLTTFNAPESSSQGAEMDFFWLPPIDGVSLAGSLAYLDAKYDSFTEGPPLFTAEQNQTQDLSGKSLPYAPRWSGSLSPRWEFPMFGSSDLLGSIRMNVSYSGERYLDSDIDPNTLQEAITRIDAGLGLRSETNGWSVNFQARNLTKEQDAVLILDQPLIPGNYTKTPHPDQTTYQLDFKVGF</sequence>
<dbReference type="Gene3D" id="2.40.170.20">
    <property type="entry name" value="TonB-dependent receptor, beta-barrel domain"/>
    <property type="match status" value="2"/>
</dbReference>
<evidence type="ECO:0000256" key="10">
    <source>
        <dbReference type="ARBA" id="ARBA00023237"/>
    </source>
</evidence>
<evidence type="ECO:0000256" key="11">
    <source>
        <dbReference type="PROSITE-ProRule" id="PRU01360"/>
    </source>
</evidence>
<dbReference type="InterPro" id="IPR012910">
    <property type="entry name" value="Plug_dom"/>
</dbReference>
<dbReference type="PROSITE" id="PS52016">
    <property type="entry name" value="TONB_DEPENDENT_REC_3"/>
    <property type="match status" value="1"/>
</dbReference>
<keyword evidence="5 11" id="KW-0812">Transmembrane</keyword>
<accession>A0ABS6VSK6</accession>
<dbReference type="SUPFAM" id="SSF56935">
    <property type="entry name" value="Porins"/>
    <property type="match status" value="1"/>
</dbReference>
<keyword evidence="3 11" id="KW-1134">Transmembrane beta strand</keyword>
<keyword evidence="9 11" id="KW-0472">Membrane</keyword>
<evidence type="ECO:0000256" key="12">
    <source>
        <dbReference type="RuleBase" id="RU003357"/>
    </source>
</evidence>
<keyword evidence="8 12" id="KW-0798">TonB box</keyword>
<dbReference type="EMBL" id="JAHWDQ010000002">
    <property type="protein sequence ID" value="MBW2941307.1"/>
    <property type="molecule type" value="Genomic_DNA"/>
</dbReference>
<evidence type="ECO:0000256" key="6">
    <source>
        <dbReference type="ARBA" id="ARBA00023004"/>
    </source>
</evidence>
<keyword evidence="10 11" id="KW-0998">Cell outer membrane</keyword>